<proteinExistence type="predicted"/>
<dbReference type="Proteomes" id="UP001597460">
    <property type="component" value="Unassembled WGS sequence"/>
</dbReference>
<dbReference type="InterPro" id="IPR015943">
    <property type="entry name" value="WD40/YVTN_repeat-like_dom_sf"/>
</dbReference>
<dbReference type="InterPro" id="IPR051200">
    <property type="entry name" value="Host-pathogen_enzymatic-act"/>
</dbReference>
<evidence type="ECO:0000313" key="1">
    <source>
        <dbReference type="EMBL" id="MFD2531696.1"/>
    </source>
</evidence>
<dbReference type="PANTHER" id="PTHR47197">
    <property type="entry name" value="PROTEIN NIRF"/>
    <property type="match status" value="1"/>
</dbReference>
<dbReference type="Gene3D" id="2.130.10.10">
    <property type="entry name" value="YVTN repeat-like/Quinoprotein amine dehydrogenase"/>
    <property type="match status" value="2"/>
</dbReference>
<dbReference type="InterPro" id="IPR011048">
    <property type="entry name" value="Haem_d1_sf"/>
</dbReference>
<dbReference type="RefSeq" id="WP_390299229.1">
    <property type="nucleotide sequence ID" value="NZ_JBHULI010000005.1"/>
</dbReference>
<reference evidence="2" key="1">
    <citation type="journal article" date="2019" name="Int. J. Syst. Evol. Microbiol.">
        <title>The Global Catalogue of Microorganisms (GCM) 10K type strain sequencing project: providing services to taxonomists for standard genome sequencing and annotation.</title>
        <authorList>
            <consortium name="The Broad Institute Genomics Platform"/>
            <consortium name="The Broad Institute Genome Sequencing Center for Infectious Disease"/>
            <person name="Wu L."/>
            <person name="Ma J."/>
        </authorList>
    </citation>
    <scope>NUCLEOTIDE SEQUENCE [LARGE SCALE GENOMIC DNA]</scope>
    <source>
        <strain evidence="2">KCTC 52042</strain>
    </source>
</reference>
<dbReference type="SUPFAM" id="SSF51004">
    <property type="entry name" value="C-terminal (heme d1) domain of cytochrome cd1-nitrite reductase"/>
    <property type="match status" value="1"/>
</dbReference>
<organism evidence="1 2">
    <name type="scientific">Gracilimonas halophila</name>
    <dbReference type="NCBI Taxonomy" id="1834464"/>
    <lineage>
        <taxon>Bacteria</taxon>
        <taxon>Pseudomonadati</taxon>
        <taxon>Balneolota</taxon>
        <taxon>Balneolia</taxon>
        <taxon>Balneolales</taxon>
        <taxon>Balneolaceae</taxon>
        <taxon>Gracilimonas</taxon>
    </lineage>
</organism>
<name>A0ABW5JG06_9BACT</name>
<comment type="caution">
    <text evidence="1">The sequence shown here is derived from an EMBL/GenBank/DDBJ whole genome shotgun (WGS) entry which is preliminary data.</text>
</comment>
<accession>A0ABW5JG06</accession>
<dbReference type="PANTHER" id="PTHR47197:SF3">
    <property type="entry name" value="DIHYDRO-HEME D1 DEHYDROGENASE"/>
    <property type="match status" value="1"/>
</dbReference>
<sequence length="371" mass="41137">MIIKRAFWTTVVGGILLFGISDSYAQNYYAYVAAESEDQVHLIHFNSKTGEGTIAETIDVGTWPQENEGPHGVTVSADGKYWFVTIAHGMPYGQLWKYSTETNEVLDSVELGMFPASMDYNPSTGMIYVVNFNLHGDMEPSTLSVVDSETMMRLADVPVGIMPHGTRVGASGNVAYHVSMMTDELYEIDARKLEVKRTLKLGEGESMHATMDHSEMDHENMEMNHSPVEKPTWADPHPTKPLVYVAGNGSNEIIEVNTEKWEITRRFDTPKGPYNLEVSHDGKLLVVTYKGEGAVGIWDLEKGEELAYIRNSRKVTHGVAITSDNKYAFISVEGIGGEPGAVEIIDLQTLKRLDVIQTGKQAGGIVFWKQN</sequence>
<gene>
    <name evidence="1" type="ORF">ACFSVN_04475</name>
</gene>
<dbReference type="EMBL" id="JBHULI010000005">
    <property type="protein sequence ID" value="MFD2531696.1"/>
    <property type="molecule type" value="Genomic_DNA"/>
</dbReference>
<protein>
    <submittedName>
        <fullName evidence="1">YncE family protein</fullName>
    </submittedName>
</protein>
<keyword evidence="2" id="KW-1185">Reference proteome</keyword>
<evidence type="ECO:0000313" key="2">
    <source>
        <dbReference type="Proteomes" id="UP001597460"/>
    </source>
</evidence>